<sequence>MTHTLTDLNRLPADARRIYNKFYNRTYQLYRSKATAEKIAWAAVRRKYHLHNHQWVKNENSYQYDTTPTSTDTDGCETTDDSDCTTTSVED</sequence>
<evidence type="ECO:0000313" key="3">
    <source>
        <dbReference type="Proteomes" id="UP000232720"/>
    </source>
</evidence>
<dbReference type="OrthoDB" id="27883at10239"/>
<evidence type="ECO:0000313" key="2">
    <source>
        <dbReference type="EMBL" id="BAC67289.1"/>
    </source>
</evidence>
<reference evidence="2 3" key="1">
    <citation type="journal article" date="2003" name="Virology">
        <title>Genome sequence and organization of a nucleopolyhedrovirus isolated from the smaller tea tortrix, Adoxophyes honmai.</title>
        <authorList>
            <person name="Nakai M."/>
            <person name="Goto C."/>
            <person name="Kang W."/>
            <person name="Shikata M."/>
            <person name="Luque T."/>
            <person name="Kunimi Y."/>
        </authorList>
    </citation>
    <scope>NUCLEOTIDE SEQUENCE [LARGE SCALE GENOMIC DNA]</scope>
    <source>
        <strain evidence="2 3">ADN001</strain>
    </source>
</reference>
<dbReference type="SUPFAM" id="SSF140376">
    <property type="entry name" value="ChaB-like"/>
    <property type="match status" value="1"/>
</dbReference>
<dbReference type="Pfam" id="PF06150">
    <property type="entry name" value="ChaB"/>
    <property type="match status" value="1"/>
</dbReference>
<accession>Q80LQ8</accession>
<dbReference type="EMBL" id="AP006270">
    <property type="protein sequence ID" value="BAC67289.1"/>
    <property type="molecule type" value="Genomic_DNA"/>
</dbReference>
<dbReference type="Proteomes" id="UP000232720">
    <property type="component" value="Genome"/>
</dbReference>
<dbReference type="GeneID" id="1485781"/>
<dbReference type="RefSeq" id="NP_818685.1">
    <property type="nucleotide sequence ID" value="NC_004690.1"/>
</dbReference>
<dbReference type="Gene3D" id="1.10.1740.70">
    <property type="entry name" value="ChaB"/>
    <property type="match status" value="1"/>
</dbReference>
<organism evidence="2 3">
    <name type="scientific">Adoxophyes honmai nucleopolyhedrovirus</name>
    <dbReference type="NCBI Taxonomy" id="224399"/>
    <lineage>
        <taxon>Viruses</taxon>
        <taxon>Viruses incertae sedis</taxon>
        <taxon>Naldaviricetes</taxon>
        <taxon>Lefavirales</taxon>
        <taxon>Baculoviridae</taxon>
        <taxon>Alphabaculovirus</taxon>
        <taxon>Alphabaculovirus adhonmai</taxon>
    </lineage>
</organism>
<proteinExistence type="predicted"/>
<name>Q80LQ8_NPVAH</name>
<feature type="region of interest" description="Disordered" evidence="1">
    <location>
        <begin position="59"/>
        <end position="91"/>
    </location>
</feature>
<dbReference type="InterPro" id="IPR037205">
    <property type="entry name" value="ChaB_sf"/>
</dbReference>
<keyword evidence="3" id="KW-1185">Reference proteome</keyword>
<dbReference type="KEGG" id="vg:1485781"/>
<organismHost>
    <name type="scientific">Adoxophyes honmai</name>
    <name type="common">Smaller tea tortrix moth</name>
    <dbReference type="NCBI Taxonomy" id="85585"/>
</organismHost>
<feature type="compositionally biased region" description="Acidic residues" evidence="1">
    <location>
        <begin position="74"/>
        <end position="91"/>
    </location>
</feature>
<evidence type="ECO:0000256" key="1">
    <source>
        <dbReference type="SAM" id="MobiDB-lite"/>
    </source>
</evidence>
<protein>
    <submittedName>
        <fullName evidence="2">Uncharacterized protein</fullName>
    </submittedName>
</protein>
<dbReference type="InterPro" id="IPR009317">
    <property type="entry name" value="ChaB"/>
</dbReference>